<dbReference type="GO" id="GO:0045936">
    <property type="term" value="P:negative regulation of phosphate metabolic process"/>
    <property type="evidence" value="ECO:0007669"/>
    <property type="project" value="InterPro"/>
</dbReference>
<dbReference type="PIRSF" id="PIRSF003107">
    <property type="entry name" value="PhoU"/>
    <property type="match status" value="1"/>
</dbReference>
<comment type="caution">
    <text evidence="9">The sequence shown here is derived from an EMBL/GenBank/DDBJ whole genome shotgun (WGS) entry which is preliminary data.</text>
</comment>
<comment type="subunit">
    <text evidence="3 7">Homodimer.</text>
</comment>
<dbReference type="OrthoDB" id="9814256at2"/>
<proteinExistence type="inferred from homology"/>
<feature type="domain" description="PhoU" evidence="8">
    <location>
        <begin position="121"/>
        <end position="206"/>
    </location>
</feature>
<dbReference type="AlphaFoldDB" id="A0A4R3MPY6"/>
<gene>
    <name evidence="9" type="ORF">EDC18_103400</name>
</gene>
<dbReference type="FunFam" id="1.20.58.220:FF:000004">
    <property type="entry name" value="Phosphate-specific transport system accessory protein PhoU"/>
    <property type="match status" value="1"/>
</dbReference>
<keyword evidence="10" id="KW-1185">Reference proteome</keyword>
<organism evidence="9 10">
    <name type="scientific">Natranaerovirga pectinivora</name>
    <dbReference type="NCBI Taxonomy" id="682400"/>
    <lineage>
        <taxon>Bacteria</taxon>
        <taxon>Bacillati</taxon>
        <taxon>Bacillota</taxon>
        <taxon>Clostridia</taxon>
        <taxon>Lachnospirales</taxon>
        <taxon>Natranaerovirgaceae</taxon>
        <taxon>Natranaerovirga</taxon>
    </lineage>
</organism>
<evidence type="ECO:0000256" key="7">
    <source>
        <dbReference type="PIRNR" id="PIRNR003107"/>
    </source>
</evidence>
<evidence type="ECO:0000256" key="3">
    <source>
        <dbReference type="ARBA" id="ARBA00011738"/>
    </source>
</evidence>
<evidence type="ECO:0000256" key="2">
    <source>
        <dbReference type="ARBA" id="ARBA00008107"/>
    </source>
</evidence>
<comment type="subcellular location">
    <subcellularLocation>
        <location evidence="1 7">Cytoplasm</location>
    </subcellularLocation>
</comment>
<keyword evidence="6 7" id="KW-0592">Phosphate transport</keyword>
<protein>
    <recommendedName>
        <fullName evidence="7">Phosphate-specific transport system accessory protein PhoU</fullName>
    </recommendedName>
</protein>
<dbReference type="GO" id="GO:0006817">
    <property type="term" value="P:phosphate ion transport"/>
    <property type="evidence" value="ECO:0007669"/>
    <property type="project" value="UniProtKB-KW"/>
</dbReference>
<dbReference type="Proteomes" id="UP000294902">
    <property type="component" value="Unassembled WGS sequence"/>
</dbReference>
<dbReference type="RefSeq" id="WP_132251576.1">
    <property type="nucleotide sequence ID" value="NZ_SMAL01000003.1"/>
</dbReference>
<dbReference type="EMBL" id="SMAL01000003">
    <property type="protein sequence ID" value="TCT15689.1"/>
    <property type="molecule type" value="Genomic_DNA"/>
</dbReference>
<evidence type="ECO:0000313" key="10">
    <source>
        <dbReference type="Proteomes" id="UP000294902"/>
    </source>
</evidence>
<evidence type="ECO:0000256" key="5">
    <source>
        <dbReference type="ARBA" id="ARBA00022490"/>
    </source>
</evidence>
<sequence length="214" mass="24837">MPIRQEFIKELDKLHKNVVKMGTIIEKSIDDVIEALVKQDVKLANDIIDRDDEIDELENHIEQECIMLIARQQPIASDLRKIASVMKIITDLERIADHCADISKYTIKLANESYVKPLVHIPEMAKKVKEMVRETIDVYIKSDLEGAKRIIEKDDEIDHYFSMLVKELSELMISKPEVVPQCINFIFIVKYLERMGDHSTNIAEWIQYIVTGNL</sequence>
<dbReference type="SUPFAM" id="SSF109755">
    <property type="entry name" value="PhoU-like"/>
    <property type="match status" value="1"/>
</dbReference>
<dbReference type="NCBIfam" id="TIGR02135">
    <property type="entry name" value="phoU_full"/>
    <property type="match status" value="1"/>
</dbReference>
<comment type="function">
    <text evidence="7">Plays a role in the regulation of phosphate uptake.</text>
</comment>
<feature type="domain" description="PhoU" evidence="8">
    <location>
        <begin position="19"/>
        <end position="105"/>
    </location>
</feature>
<dbReference type="InterPro" id="IPR026022">
    <property type="entry name" value="PhoU_dom"/>
</dbReference>
<dbReference type="PANTHER" id="PTHR42930:SF3">
    <property type="entry name" value="PHOSPHATE-SPECIFIC TRANSPORT SYSTEM ACCESSORY PROTEIN PHOU"/>
    <property type="match status" value="1"/>
</dbReference>
<dbReference type="PANTHER" id="PTHR42930">
    <property type="entry name" value="PHOSPHATE-SPECIFIC TRANSPORT SYSTEM ACCESSORY PROTEIN PHOU"/>
    <property type="match status" value="1"/>
</dbReference>
<reference evidence="9 10" key="1">
    <citation type="submission" date="2019-03" db="EMBL/GenBank/DDBJ databases">
        <title>Genomic Encyclopedia of Type Strains, Phase IV (KMG-IV): sequencing the most valuable type-strain genomes for metagenomic binning, comparative biology and taxonomic classification.</title>
        <authorList>
            <person name="Goeker M."/>
        </authorList>
    </citation>
    <scope>NUCLEOTIDE SEQUENCE [LARGE SCALE GENOMIC DNA]</scope>
    <source>
        <strain evidence="9 10">DSM 24629</strain>
    </source>
</reference>
<dbReference type="GO" id="GO:0005737">
    <property type="term" value="C:cytoplasm"/>
    <property type="evidence" value="ECO:0007669"/>
    <property type="project" value="UniProtKB-SubCell"/>
</dbReference>
<evidence type="ECO:0000256" key="4">
    <source>
        <dbReference type="ARBA" id="ARBA00022448"/>
    </source>
</evidence>
<evidence type="ECO:0000256" key="1">
    <source>
        <dbReference type="ARBA" id="ARBA00004496"/>
    </source>
</evidence>
<dbReference type="Pfam" id="PF01895">
    <property type="entry name" value="PhoU"/>
    <property type="match status" value="2"/>
</dbReference>
<accession>A0A4R3MPY6</accession>
<dbReference type="InterPro" id="IPR038078">
    <property type="entry name" value="PhoU-like_sf"/>
</dbReference>
<evidence type="ECO:0000256" key="6">
    <source>
        <dbReference type="ARBA" id="ARBA00022592"/>
    </source>
</evidence>
<dbReference type="InterPro" id="IPR028366">
    <property type="entry name" value="PhoU"/>
</dbReference>
<name>A0A4R3MPY6_9FIRM</name>
<dbReference type="Gene3D" id="1.20.58.220">
    <property type="entry name" value="Phosphate transport system protein phou homolog 2, domain 2"/>
    <property type="match status" value="1"/>
</dbReference>
<keyword evidence="4 7" id="KW-0813">Transport</keyword>
<evidence type="ECO:0000313" key="9">
    <source>
        <dbReference type="EMBL" id="TCT15689.1"/>
    </source>
</evidence>
<keyword evidence="5 7" id="KW-0963">Cytoplasm</keyword>
<comment type="similarity">
    <text evidence="2 7">Belongs to the PhoU family.</text>
</comment>
<dbReference type="GO" id="GO:0030643">
    <property type="term" value="P:intracellular phosphate ion homeostasis"/>
    <property type="evidence" value="ECO:0007669"/>
    <property type="project" value="InterPro"/>
</dbReference>
<evidence type="ECO:0000259" key="8">
    <source>
        <dbReference type="Pfam" id="PF01895"/>
    </source>
</evidence>